<feature type="transmembrane region" description="Helical" evidence="2">
    <location>
        <begin position="62"/>
        <end position="83"/>
    </location>
</feature>
<evidence type="ECO:0000313" key="4">
    <source>
        <dbReference type="Proteomes" id="UP000016560"/>
    </source>
</evidence>
<protein>
    <submittedName>
        <fullName evidence="3">Uncharacterized protein</fullName>
    </submittedName>
</protein>
<evidence type="ECO:0000313" key="3">
    <source>
        <dbReference type="EMBL" id="GAD64044.1"/>
    </source>
</evidence>
<gene>
    <name evidence="3" type="ORF">PA6_032_00590</name>
</gene>
<dbReference type="OrthoDB" id="6637959at2"/>
<dbReference type="RefSeq" id="WP_021702128.1">
    <property type="nucleotide sequence ID" value="NZ_BATI01000032.1"/>
</dbReference>
<dbReference type="EMBL" id="BATI01000032">
    <property type="protein sequence ID" value="GAD64044.1"/>
    <property type="molecule type" value="Genomic_DNA"/>
</dbReference>
<keyword evidence="4" id="KW-1185">Reference proteome</keyword>
<proteinExistence type="predicted"/>
<comment type="caution">
    <text evidence="3">The sequence shown here is derived from an EMBL/GenBank/DDBJ whole genome shotgun (WGS) entry which is preliminary data.</text>
</comment>
<evidence type="ECO:0000256" key="2">
    <source>
        <dbReference type="SAM" id="Phobius"/>
    </source>
</evidence>
<keyword evidence="2" id="KW-0472">Membrane</keyword>
<feature type="transmembrane region" description="Helical" evidence="2">
    <location>
        <begin position="20"/>
        <end position="41"/>
    </location>
</feature>
<dbReference type="eggNOG" id="ENOG5033DZC">
    <property type="taxonomic scope" value="Bacteria"/>
</dbReference>
<feature type="compositionally biased region" description="Pro residues" evidence="1">
    <location>
        <begin position="197"/>
        <end position="210"/>
    </location>
</feature>
<name>U3B2G1_AQUA1</name>
<accession>U3B2G1</accession>
<feature type="transmembrane region" description="Helical" evidence="2">
    <location>
        <begin position="103"/>
        <end position="128"/>
    </location>
</feature>
<organism evidence="3 4">
    <name type="scientific">Aquipseudomonas alcaligenes (strain ATCC 14909 / DSM 50342 / CCUG 1425 / JCM 20561 / NBRC 14159 / NCIMB 9945 / NCTC 10367 / 1577)</name>
    <name type="common">Pseudomonas alcaligenes</name>
    <dbReference type="NCBI Taxonomy" id="1215092"/>
    <lineage>
        <taxon>Bacteria</taxon>
        <taxon>Pseudomonadati</taxon>
        <taxon>Pseudomonadota</taxon>
        <taxon>Gammaproteobacteria</taxon>
        <taxon>Pseudomonadales</taxon>
        <taxon>Pseudomonadaceae</taxon>
        <taxon>Aquipseudomonas</taxon>
    </lineage>
</organism>
<keyword evidence="2" id="KW-1133">Transmembrane helix</keyword>
<feature type="region of interest" description="Disordered" evidence="1">
    <location>
        <begin position="173"/>
        <end position="210"/>
    </location>
</feature>
<sequence length="210" mass="22579">MQEVNGTPTGKANFHPSMPFVFVFILSYSLYGIWLLFDGWINGFASLHGLWHLAPGTTLEPLLKLCLFSTVGAILGCGTLDLVSFHKYVAIVKQYDVDHIWGFLLSPVLSTIIGILVFALFQSGLLVFSGAMSGEQAPKTAEFGFAAVGFVSGYSWHHVVGKIREISASLFKTEQRPQKNTSQSLATPKPDEAPGDAAPPPAPVSGTTPP</sequence>
<dbReference type="AlphaFoldDB" id="U3B2G1"/>
<evidence type="ECO:0000256" key="1">
    <source>
        <dbReference type="SAM" id="MobiDB-lite"/>
    </source>
</evidence>
<keyword evidence="2" id="KW-0812">Transmembrane</keyword>
<dbReference type="Proteomes" id="UP000016560">
    <property type="component" value="Unassembled WGS sequence"/>
</dbReference>
<reference evidence="3" key="1">
    <citation type="submission" date="2024-09" db="EMBL/GenBank/DDBJ databases">
        <title>Whole genome shotgun sequence of Pseudomonas alcaligenes NBRC 14159.</title>
        <authorList>
            <person name="Yoshida I."/>
            <person name="Hosoyama A."/>
            <person name="Tsuchikane K."/>
            <person name="Noguchi M."/>
            <person name="Hirakata S."/>
            <person name="Ando Y."/>
            <person name="Ohji S."/>
            <person name="Yamazoe A."/>
            <person name="Yamazaki S."/>
            <person name="Fujita N."/>
        </authorList>
    </citation>
    <scope>NUCLEOTIDE SEQUENCE</scope>
    <source>
        <strain evidence="3">NBRC 14159</strain>
    </source>
</reference>